<evidence type="ECO:0000256" key="1">
    <source>
        <dbReference type="SAM" id="Coils"/>
    </source>
</evidence>
<name>G5JVQ8_9STRE</name>
<sequence length="127" mass="15457">MDAWDVAQAKVQEYELEIEILDEDYRRIKNQLEEERMSYEERLHYFNAMTDIKYEEAMADFRNLEVEDERPFTDTVTDINIRVQNAFIDVFNYYSEQFEELDTAYKKTYSRVSDKLEAAYSERRKLS</sequence>
<evidence type="ECO:0000313" key="2">
    <source>
        <dbReference type="EMBL" id="EHJ51573.1"/>
    </source>
</evidence>
<feature type="coiled-coil region" evidence="1">
    <location>
        <begin position="4"/>
        <end position="42"/>
    </location>
</feature>
<dbReference type="RefSeq" id="WP_003078555.1">
    <property type="nucleotide sequence ID" value="NZ_AEUW02000001.1"/>
</dbReference>
<organism evidence="2 3">
    <name type="scientific">Streptococcus macacae NCTC 11558</name>
    <dbReference type="NCBI Taxonomy" id="764298"/>
    <lineage>
        <taxon>Bacteria</taxon>
        <taxon>Bacillati</taxon>
        <taxon>Bacillota</taxon>
        <taxon>Bacilli</taxon>
        <taxon>Lactobacillales</taxon>
        <taxon>Streptococcaceae</taxon>
        <taxon>Streptococcus</taxon>
    </lineage>
</organism>
<dbReference type="EMBL" id="AEUW02000001">
    <property type="protein sequence ID" value="EHJ51573.1"/>
    <property type="molecule type" value="Genomic_DNA"/>
</dbReference>
<accession>G5JVQ8</accession>
<protein>
    <submittedName>
        <fullName evidence="2">Uncharacterized protein</fullName>
    </submittedName>
</protein>
<reference evidence="2 3" key="1">
    <citation type="journal article" date="2014" name="Int. J. Syst. Evol. Microbiol.">
        <title>Phylogenomics and the dynamic genome evolution of the genus Streptococcus.</title>
        <authorList>
            <consortium name="The Broad Institute Genome Sequencing Platform"/>
            <person name="Richards V.P."/>
            <person name="Palmer S.R."/>
            <person name="Pavinski Bitar P.D."/>
            <person name="Qin X."/>
            <person name="Weinstock G.M."/>
            <person name="Highlander S.K."/>
            <person name="Town C.D."/>
            <person name="Burne R.A."/>
            <person name="Stanhope M.J."/>
        </authorList>
    </citation>
    <scope>NUCLEOTIDE SEQUENCE [LARGE SCALE GENOMIC DNA]</scope>
    <source>
        <strain evidence="2 3">NCTC 11558</strain>
    </source>
</reference>
<proteinExistence type="predicted"/>
<dbReference type="STRING" id="764298.STRMA_0914"/>
<keyword evidence="3" id="KW-1185">Reference proteome</keyword>
<dbReference type="Proteomes" id="UP000003573">
    <property type="component" value="Unassembled WGS sequence"/>
</dbReference>
<dbReference type="AlphaFoldDB" id="G5JVQ8"/>
<gene>
    <name evidence="2" type="ORF">STRMA_0914</name>
</gene>
<comment type="caution">
    <text evidence="2">The sequence shown here is derived from an EMBL/GenBank/DDBJ whole genome shotgun (WGS) entry which is preliminary data.</text>
</comment>
<evidence type="ECO:0000313" key="3">
    <source>
        <dbReference type="Proteomes" id="UP000003573"/>
    </source>
</evidence>
<keyword evidence="1" id="KW-0175">Coiled coil</keyword>